<reference evidence="2" key="1">
    <citation type="journal article" date="2019" name="Int. J. Syst. Evol. Microbiol.">
        <title>The Global Catalogue of Microorganisms (GCM) 10K type strain sequencing project: providing services to taxonomists for standard genome sequencing and annotation.</title>
        <authorList>
            <consortium name="The Broad Institute Genomics Platform"/>
            <consortium name="The Broad Institute Genome Sequencing Center for Infectious Disease"/>
            <person name="Wu L."/>
            <person name="Ma J."/>
        </authorList>
    </citation>
    <scope>NUCLEOTIDE SEQUENCE [LARGE SCALE GENOMIC DNA]</scope>
    <source>
        <strain evidence="2">CGMCC 1.15422</strain>
    </source>
</reference>
<dbReference type="InterPro" id="IPR046290">
    <property type="entry name" value="DUF6327"/>
</dbReference>
<gene>
    <name evidence="1" type="ORF">GCM10011532_12100</name>
</gene>
<dbReference type="Pfam" id="PF19852">
    <property type="entry name" value="DUF6327"/>
    <property type="match status" value="1"/>
</dbReference>
<evidence type="ECO:0000313" key="2">
    <source>
        <dbReference type="Proteomes" id="UP000605733"/>
    </source>
</evidence>
<name>A0ABQ1WK42_9FLAO</name>
<organism evidence="1 2">
    <name type="scientific">Christiangramia forsetii</name>
    <dbReference type="NCBI Taxonomy" id="411153"/>
    <lineage>
        <taxon>Bacteria</taxon>
        <taxon>Pseudomonadati</taxon>
        <taxon>Bacteroidota</taxon>
        <taxon>Flavobacteriia</taxon>
        <taxon>Flavobacteriales</taxon>
        <taxon>Flavobacteriaceae</taxon>
        <taxon>Christiangramia</taxon>
    </lineage>
</organism>
<protein>
    <recommendedName>
        <fullName evidence="3">Glutaminyl-tRNA synthetase</fullName>
    </recommendedName>
</protein>
<dbReference type="EMBL" id="BMIX01000002">
    <property type="protein sequence ID" value="GGG30202.1"/>
    <property type="molecule type" value="Genomic_DNA"/>
</dbReference>
<evidence type="ECO:0000313" key="1">
    <source>
        <dbReference type="EMBL" id="GGG30202.1"/>
    </source>
</evidence>
<dbReference type="Proteomes" id="UP000605733">
    <property type="component" value="Unassembled WGS sequence"/>
</dbReference>
<evidence type="ECO:0008006" key="3">
    <source>
        <dbReference type="Google" id="ProtNLM"/>
    </source>
</evidence>
<proteinExistence type="predicted"/>
<comment type="caution">
    <text evidence="1">The sequence shown here is derived from an EMBL/GenBank/DDBJ whole genome shotgun (WGS) entry which is preliminary data.</text>
</comment>
<accession>A0ABQ1WK42</accession>
<sequence length="78" mass="8900">MRIYSSFEEIDKDLKILKLQTEIDKEEIKLSLDQTKEHLSPKSLLGSSVGSLIHKLLAIKAVSKIMGVKNTERNYIKD</sequence>
<keyword evidence="2" id="KW-1185">Reference proteome</keyword>
<dbReference type="RefSeq" id="WP_011711148.1">
    <property type="nucleotide sequence ID" value="NZ_BMIX01000002.1"/>
</dbReference>